<dbReference type="EMBL" id="WXKQ01000213">
    <property type="protein sequence ID" value="NAG22693.1"/>
    <property type="molecule type" value="Genomic_DNA"/>
</dbReference>
<protein>
    <submittedName>
        <fullName evidence="1">Uncharacterized protein</fullName>
    </submittedName>
</protein>
<organism evidence="1 2">
    <name type="scientific">Escherichia coli</name>
    <dbReference type="NCBI Taxonomy" id="562"/>
    <lineage>
        <taxon>Bacteria</taxon>
        <taxon>Pseudomonadati</taxon>
        <taxon>Pseudomonadota</taxon>
        <taxon>Gammaproteobacteria</taxon>
        <taxon>Enterobacterales</taxon>
        <taxon>Enterobacteriaceae</taxon>
        <taxon>Escherichia</taxon>
    </lineage>
</organism>
<sequence length="95" mass="10665">MSKEKQTVNGDVGNVVSGDVTIHNYSADILPSAQQPISLLQKRDLHRLMDELVDLGESKRELWMTIHTKLNTKTVNEMTAADYHGAGEILQRYAQ</sequence>
<evidence type="ECO:0000313" key="2">
    <source>
        <dbReference type="Proteomes" id="UP000475070"/>
    </source>
</evidence>
<dbReference type="AlphaFoldDB" id="A0A6L9ABE2"/>
<proteinExistence type="predicted"/>
<dbReference type="Proteomes" id="UP000475070">
    <property type="component" value="Unassembled WGS sequence"/>
</dbReference>
<reference evidence="1 2" key="1">
    <citation type="journal article" date="2019" name="Nat. Med.">
        <title>A library of human gut bacterial isolates paired with longitudinal multiomics data enables mechanistic microbiome research.</title>
        <authorList>
            <person name="Poyet M."/>
            <person name="Groussin M."/>
            <person name="Gibbons S.M."/>
            <person name="Avila-Pacheco J."/>
            <person name="Jiang X."/>
            <person name="Kearney S.M."/>
            <person name="Perrotta A.R."/>
            <person name="Berdy B."/>
            <person name="Zhao S."/>
            <person name="Lieberman T.D."/>
            <person name="Swanson P.K."/>
            <person name="Smith M."/>
            <person name="Roesemann S."/>
            <person name="Alexander J.E."/>
            <person name="Rich S.A."/>
            <person name="Livny J."/>
            <person name="Vlamakis H."/>
            <person name="Clish C."/>
            <person name="Bullock K."/>
            <person name="Deik A."/>
            <person name="Scott J."/>
            <person name="Pierce K.A."/>
            <person name="Xavier R.J."/>
            <person name="Alm E.J."/>
        </authorList>
    </citation>
    <scope>NUCLEOTIDE SEQUENCE [LARGE SCALE GENOMIC DNA]</scope>
    <source>
        <strain evidence="1 2">BIOML-A112</strain>
    </source>
</reference>
<evidence type="ECO:0000313" key="1">
    <source>
        <dbReference type="EMBL" id="NAG22693.1"/>
    </source>
</evidence>
<gene>
    <name evidence="1" type="ORF">GUC01_27615</name>
</gene>
<feature type="non-terminal residue" evidence="1">
    <location>
        <position position="95"/>
    </location>
</feature>
<accession>A0A6L9ABE2</accession>
<comment type="caution">
    <text evidence="1">The sequence shown here is derived from an EMBL/GenBank/DDBJ whole genome shotgun (WGS) entry which is preliminary data.</text>
</comment>
<name>A0A6L9ABE2_ECOLX</name>